<dbReference type="EMBL" id="MLFR01000001">
    <property type="protein sequence ID" value="ORM71541.1"/>
    <property type="molecule type" value="Genomic_DNA"/>
</dbReference>
<evidence type="ECO:0000313" key="2">
    <source>
        <dbReference type="Proteomes" id="UP000193558"/>
    </source>
</evidence>
<reference evidence="1 2" key="1">
    <citation type="journal article" date="2017" name="Antonie Van Leeuwenhoek">
        <title>Phylogenomic resolution of the bacterial genus Pantoea and its relationship with Erwinia and Tatumella.</title>
        <authorList>
            <person name="Palmer M."/>
            <person name="Steenkamp E.T."/>
            <person name="Coetzee M.P."/>
            <person name="Chan W.Y."/>
            <person name="van Zyl E."/>
            <person name="De Maayer P."/>
            <person name="Coutinho T.A."/>
            <person name="Blom J."/>
            <person name="Smits T.H."/>
            <person name="Duffy B."/>
            <person name="Venter S.N."/>
        </authorList>
    </citation>
    <scope>NUCLEOTIDE SEQUENCE [LARGE SCALE GENOMIC DNA]</scope>
    <source>
        <strain evidence="1 2">LMG 26275</strain>
    </source>
</reference>
<organism evidence="1 2">
    <name type="scientific">Pantoea rwandensis</name>
    <dbReference type="NCBI Taxonomy" id="1076550"/>
    <lineage>
        <taxon>Bacteria</taxon>
        <taxon>Pseudomonadati</taxon>
        <taxon>Pseudomonadota</taxon>
        <taxon>Gammaproteobacteria</taxon>
        <taxon>Enterobacterales</taxon>
        <taxon>Erwiniaceae</taxon>
        <taxon>Pantoea</taxon>
    </lineage>
</organism>
<protein>
    <submittedName>
        <fullName evidence="1">Uncharacterized protein</fullName>
    </submittedName>
</protein>
<name>A0A1X1D4V2_9GAMM</name>
<dbReference type="AlphaFoldDB" id="A0A1X1D4V2"/>
<accession>A0A1X1D4V2</accession>
<gene>
    <name evidence="1" type="ORF">HA51_00195</name>
</gene>
<proteinExistence type="predicted"/>
<dbReference type="Proteomes" id="UP000193558">
    <property type="component" value="Unassembled WGS sequence"/>
</dbReference>
<comment type="caution">
    <text evidence="1">The sequence shown here is derived from an EMBL/GenBank/DDBJ whole genome shotgun (WGS) entry which is preliminary data.</text>
</comment>
<sequence>MRIFLICFLNGNFTVVLFAPGWRGQVSTLIFLFQRVVYGRSQQTSAGMPPIQNNDKLIEE</sequence>
<evidence type="ECO:0000313" key="1">
    <source>
        <dbReference type="EMBL" id="ORM71541.1"/>
    </source>
</evidence>